<evidence type="ECO:0000256" key="5">
    <source>
        <dbReference type="ARBA" id="ARBA00022839"/>
    </source>
</evidence>
<dbReference type="EMBL" id="AYYO01000014">
    <property type="protein sequence ID" value="KRM55729.1"/>
    <property type="molecule type" value="Genomic_DNA"/>
</dbReference>
<accession>A0A0R1ZL61</accession>
<dbReference type="InterPro" id="IPR018779">
    <property type="entry name" value="RecJ_C"/>
</dbReference>
<evidence type="ECO:0000313" key="10">
    <source>
        <dbReference type="EMBL" id="KRM55729.1"/>
    </source>
</evidence>
<reference evidence="10 11" key="1">
    <citation type="journal article" date="2015" name="Genome Announc.">
        <title>Expanding the biotechnology potential of lactobacilli through comparative genomics of 213 strains and associated genera.</title>
        <authorList>
            <person name="Sun Z."/>
            <person name="Harris H.M."/>
            <person name="McCann A."/>
            <person name="Guo C."/>
            <person name="Argimon S."/>
            <person name="Zhang W."/>
            <person name="Yang X."/>
            <person name="Jeffery I.B."/>
            <person name="Cooney J.C."/>
            <person name="Kagawa T.F."/>
            <person name="Liu W."/>
            <person name="Song Y."/>
            <person name="Salvetti E."/>
            <person name="Wrobel A."/>
            <person name="Rasinkangas P."/>
            <person name="Parkhill J."/>
            <person name="Rea M.C."/>
            <person name="O'Sullivan O."/>
            <person name="Ritari J."/>
            <person name="Douillard F.P."/>
            <person name="Paul Ross R."/>
            <person name="Yang R."/>
            <person name="Briner A.E."/>
            <person name="Felis G.E."/>
            <person name="de Vos W.M."/>
            <person name="Barrangou R."/>
            <person name="Klaenhammer T.R."/>
            <person name="Caufield P.W."/>
            <person name="Cui Y."/>
            <person name="Zhang H."/>
            <person name="O'Toole P.W."/>
        </authorList>
    </citation>
    <scope>NUCLEOTIDE SEQUENCE [LARGE SCALE GENOMIC DNA]</scope>
    <source>
        <strain evidence="10 11">DSM 20505</strain>
    </source>
</reference>
<gene>
    <name evidence="10" type="ORF">FC18_GL001103</name>
</gene>
<dbReference type="Gene3D" id="3.10.310.30">
    <property type="match status" value="1"/>
</dbReference>
<dbReference type="InterPro" id="IPR001667">
    <property type="entry name" value="DDH_dom"/>
</dbReference>
<dbReference type="GO" id="GO:0006310">
    <property type="term" value="P:DNA recombination"/>
    <property type="evidence" value="ECO:0007669"/>
    <property type="project" value="InterPro"/>
</dbReference>
<evidence type="ECO:0000259" key="8">
    <source>
        <dbReference type="Pfam" id="PF10141"/>
    </source>
</evidence>
<feature type="domain" description="DHHA1" evidence="7">
    <location>
        <begin position="347"/>
        <end position="437"/>
    </location>
</feature>
<keyword evidence="5 10" id="KW-0269">Exonuclease</keyword>
<keyword evidence="4" id="KW-0378">Hydrolase</keyword>
<dbReference type="PANTHER" id="PTHR30255:SF2">
    <property type="entry name" value="SINGLE-STRANDED-DNA-SPECIFIC EXONUCLEASE RECJ"/>
    <property type="match status" value="1"/>
</dbReference>
<comment type="caution">
    <text evidence="10">The sequence shown here is derived from an EMBL/GenBank/DDBJ whole genome shotgun (WGS) entry which is preliminary data.</text>
</comment>
<feature type="domain" description="DDH" evidence="6">
    <location>
        <begin position="82"/>
        <end position="225"/>
    </location>
</feature>
<sequence>MDPRYDWQLQPEPDQQQVQKLAAALQVTPLVAKLAAERGITSAADWAHFTQPHLEDLHDPFALHDMDKAVQRIMTAVEEGQHITIYGDYDVDGLTSTTIMKEALESIGAEPDVYIPNRFTDGYGPNRDVYERLQQGGTELLITVDNGVSGHDEIAWAMANGMDVVVTDHHELPEQLPDAVAVVHPRYPGSNYPFGDLSGAGVALKVASALLDEVPVESIDLAALGAIADVVSLTDENRIFVQIGLQMLRESPRTGIAALLAAAHVDPKTVDEQTVGFVIAPRLNAIGRMGDATPGVTLLSTFDQEEATKLAGQIDQTNRTRQETVAAIADTALAEAQSPANQKLSALVIAHAGWHQGVLGIVASKVVEATGKPTLILTIDPQTGVAKGSGRSVPAFHLFHGLQKAADLMTHFGGHAAAAGMSLPAENIDQLRSILSAAAAPALKENPRMPLTVSGRIESGAITKASYHELRQLAPFGEGNPQPVFTMVPSVIDNVKSIGKDGKHLRFRVDGQLGSIAFNMGQLAGPIGTAEKVKLAFTIGENTFNGNTSLQLEIKDLQIQANDVIDLREPTLNRAKLAAAATYVFFDAHTSRRLTNSYQFGGPTILASKLAAGTKNVVLVDVPHTAAELASVMQKVELPVSIMFFATPADLIAVPTRQEFGQVLVYLRAHPQFDKHKLGLLARAVHMNVNQVILAVQVFFQLKFVTIDGALISVVNNPEKHALEDAPAYQERNNAIVLAKHLQTAGRAALQTELLRYRD</sequence>
<dbReference type="PATRIC" id="fig|1291052.5.peg.1120"/>
<dbReference type="InterPro" id="IPR038763">
    <property type="entry name" value="DHH_sf"/>
</dbReference>
<keyword evidence="11" id="KW-1185">Reference proteome</keyword>
<dbReference type="Pfam" id="PF01368">
    <property type="entry name" value="DHH"/>
    <property type="match status" value="1"/>
</dbReference>
<organism evidence="10 11">
    <name type="scientific">Lacticaseibacillus sharpeae JCM 1186 = DSM 20505</name>
    <dbReference type="NCBI Taxonomy" id="1291052"/>
    <lineage>
        <taxon>Bacteria</taxon>
        <taxon>Bacillati</taxon>
        <taxon>Bacillota</taxon>
        <taxon>Bacilli</taxon>
        <taxon>Lactobacillales</taxon>
        <taxon>Lactobacillaceae</taxon>
        <taxon>Lacticaseibacillus</taxon>
    </lineage>
</organism>
<dbReference type="Proteomes" id="UP000051679">
    <property type="component" value="Unassembled WGS sequence"/>
</dbReference>
<dbReference type="GO" id="GO:0003676">
    <property type="term" value="F:nucleic acid binding"/>
    <property type="evidence" value="ECO:0007669"/>
    <property type="project" value="InterPro"/>
</dbReference>
<name>A0A0R1ZL61_9LACO</name>
<dbReference type="RefSeq" id="WP_056975574.1">
    <property type="nucleotide sequence ID" value="NZ_AYYO01000014.1"/>
</dbReference>
<dbReference type="GO" id="GO:0008409">
    <property type="term" value="F:5'-3' exonuclease activity"/>
    <property type="evidence" value="ECO:0007669"/>
    <property type="project" value="InterPro"/>
</dbReference>
<evidence type="ECO:0000313" key="11">
    <source>
        <dbReference type="Proteomes" id="UP000051679"/>
    </source>
</evidence>
<evidence type="ECO:0000256" key="2">
    <source>
        <dbReference type="ARBA" id="ARBA00019841"/>
    </source>
</evidence>
<dbReference type="InterPro" id="IPR004610">
    <property type="entry name" value="RecJ"/>
</dbReference>
<feature type="domain" description="RecJ OB" evidence="9">
    <location>
        <begin position="456"/>
        <end position="556"/>
    </location>
</feature>
<dbReference type="InterPro" id="IPR041122">
    <property type="entry name" value="RecJ_OB"/>
</dbReference>
<dbReference type="AlphaFoldDB" id="A0A0R1ZL61"/>
<comment type="similarity">
    <text evidence="1">Belongs to the RecJ family.</text>
</comment>
<dbReference type="Pfam" id="PF10141">
    <property type="entry name" value="ssDNA-exonuc_C"/>
    <property type="match status" value="1"/>
</dbReference>
<evidence type="ECO:0000259" key="9">
    <source>
        <dbReference type="Pfam" id="PF17768"/>
    </source>
</evidence>
<protein>
    <recommendedName>
        <fullName evidence="2">Single-stranded-DNA-specific exonuclease RecJ</fullName>
    </recommendedName>
</protein>
<dbReference type="GO" id="GO:0006281">
    <property type="term" value="P:DNA repair"/>
    <property type="evidence" value="ECO:0007669"/>
    <property type="project" value="InterPro"/>
</dbReference>
<dbReference type="STRING" id="1291052.FC18_GL001103"/>
<evidence type="ECO:0000259" key="6">
    <source>
        <dbReference type="Pfam" id="PF01368"/>
    </source>
</evidence>
<dbReference type="NCBIfam" id="TIGR00644">
    <property type="entry name" value="recJ"/>
    <property type="match status" value="1"/>
</dbReference>
<dbReference type="PANTHER" id="PTHR30255">
    <property type="entry name" value="SINGLE-STRANDED-DNA-SPECIFIC EXONUCLEASE RECJ"/>
    <property type="match status" value="1"/>
</dbReference>
<dbReference type="Gene3D" id="3.90.1640.30">
    <property type="match status" value="1"/>
</dbReference>
<keyword evidence="3" id="KW-0540">Nuclease</keyword>
<proteinExistence type="inferred from homology"/>
<dbReference type="Pfam" id="PF02272">
    <property type="entry name" value="DHHA1"/>
    <property type="match status" value="1"/>
</dbReference>
<dbReference type="SUPFAM" id="SSF64182">
    <property type="entry name" value="DHH phosphoesterases"/>
    <property type="match status" value="1"/>
</dbReference>
<feature type="domain" description="Single-stranded-DNA-specific exonuclease RecJ C-terminal" evidence="8">
    <location>
        <begin position="564"/>
        <end position="750"/>
    </location>
</feature>
<dbReference type="InterPro" id="IPR003156">
    <property type="entry name" value="DHHA1_dom"/>
</dbReference>
<evidence type="ECO:0000259" key="7">
    <source>
        <dbReference type="Pfam" id="PF02272"/>
    </source>
</evidence>
<dbReference type="InterPro" id="IPR051673">
    <property type="entry name" value="SSDNA_exonuclease_RecJ"/>
</dbReference>
<dbReference type="OrthoDB" id="9809852at2"/>
<evidence type="ECO:0000256" key="1">
    <source>
        <dbReference type="ARBA" id="ARBA00005915"/>
    </source>
</evidence>
<dbReference type="Pfam" id="PF17768">
    <property type="entry name" value="RecJ_OB"/>
    <property type="match status" value="1"/>
</dbReference>
<evidence type="ECO:0000256" key="3">
    <source>
        <dbReference type="ARBA" id="ARBA00022722"/>
    </source>
</evidence>
<evidence type="ECO:0000256" key="4">
    <source>
        <dbReference type="ARBA" id="ARBA00022801"/>
    </source>
</evidence>